<evidence type="ECO:0000313" key="2">
    <source>
        <dbReference type="Proteomes" id="UP000585970"/>
    </source>
</evidence>
<organism evidence="1 2">
    <name type="scientific">Bartonella fuyuanensis</name>
    <dbReference type="NCBI Taxonomy" id="1460968"/>
    <lineage>
        <taxon>Bacteria</taxon>
        <taxon>Pseudomonadati</taxon>
        <taxon>Pseudomonadota</taxon>
        <taxon>Alphaproteobacteria</taxon>
        <taxon>Hyphomicrobiales</taxon>
        <taxon>Bartonellaceae</taxon>
        <taxon>Bartonella</taxon>
    </lineage>
</organism>
<protein>
    <submittedName>
        <fullName evidence="1">Uncharacterized protein</fullName>
    </submittedName>
</protein>
<reference evidence="1 2" key="1">
    <citation type="submission" date="2020-08" db="EMBL/GenBank/DDBJ databases">
        <title>Genomic Encyclopedia of Type Strains, Phase IV (KMG-IV): sequencing the most valuable type-strain genomes for metagenomic binning, comparative biology and taxonomic classification.</title>
        <authorList>
            <person name="Goeker M."/>
        </authorList>
    </citation>
    <scope>NUCLEOTIDE SEQUENCE [LARGE SCALE GENOMIC DNA]</scope>
    <source>
        <strain evidence="1 2">DSM 100694</strain>
    </source>
</reference>
<accession>A0A840E5D2</accession>
<keyword evidence="2" id="KW-1185">Reference proteome</keyword>
<name>A0A840E5D2_9HYPH</name>
<dbReference type="EMBL" id="JACIFE010000050">
    <property type="protein sequence ID" value="MBB4077328.1"/>
    <property type="molecule type" value="Genomic_DNA"/>
</dbReference>
<evidence type="ECO:0000313" key="1">
    <source>
        <dbReference type="EMBL" id="MBB4077328.1"/>
    </source>
</evidence>
<proteinExistence type="predicted"/>
<sequence>MFLINLSLAYCAIELAISDLSITSAIEGPSCFAMGNWSPSTLERHYH</sequence>
<comment type="caution">
    <text evidence="1">The sequence shown here is derived from an EMBL/GenBank/DDBJ whole genome shotgun (WGS) entry which is preliminary data.</text>
</comment>
<gene>
    <name evidence="1" type="ORF">GGR08_001659</name>
</gene>
<dbReference type="AlphaFoldDB" id="A0A840E5D2"/>
<dbReference type="Proteomes" id="UP000585970">
    <property type="component" value="Unassembled WGS sequence"/>
</dbReference>